<keyword evidence="2" id="KW-1185">Reference proteome</keyword>
<gene>
    <name evidence="1" type="ORF">CWM47_03030</name>
</gene>
<accession>A0A2K8YTD5</accession>
<dbReference type="AlphaFoldDB" id="A0A2K8YTD5"/>
<organism evidence="1 2">
    <name type="scientific">Spirosoma pollinicola</name>
    <dbReference type="NCBI Taxonomy" id="2057025"/>
    <lineage>
        <taxon>Bacteria</taxon>
        <taxon>Pseudomonadati</taxon>
        <taxon>Bacteroidota</taxon>
        <taxon>Cytophagia</taxon>
        <taxon>Cytophagales</taxon>
        <taxon>Cytophagaceae</taxon>
        <taxon>Spirosoma</taxon>
    </lineage>
</organism>
<proteinExistence type="predicted"/>
<evidence type="ECO:0000313" key="1">
    <source>
        <dbReference type="EMBL" id="AUD00877.1"/>
    </source>
</evidence>
<dbReference type="OrthoDB" id="631303at2"/>
<dbReference type="Proteomes" id="UP000232883">
    <property type="component" value="Chromosome"/>
</dbReference>
<name>A0A2K8YTD5_9BACT</name>
<dbReference type="RefSeq" id="WP_100986300.1">
    <property type="nucleotide sequence ID" value="NZ_CP025096.1"/>
</dbReference>
<protein>
    <submittedName>
        <fullName evidence="1">Uncharacterized protein</fullName>
    </submittedName>
</protein>
<evidence type="ECO:0000313" key="2">
    <source>
        <dbReference type="Proteomes" id="UP000232883"/>
    </source>
</evidence>
<sequence length="475" mass="55117">MNISKSICIPINLDLKELILQNPPRFSYSIDTFKYIIDLILELPSWNNELFETNEIPYVPIHAITLQKTVWNYDEYFRYLLNTGILECDNYYLPKVKSKGYRLTSVYRTKLKEERITAPKLLSRIKQITKQRNANAFELYPNLTGWFEGLEINATAAVQYLEGLYIQDVESDRGSTEMANIRYAARNSMVSRISNKNFLYAVDNCGHRFHTCLTNLKSELRSYLSYKGHPLVSIDISNSQPYLAGSLLNHHFYEPVADDCRINLFNLPSNLIKEINPLIRIIKQFNLSSSFTSLCSGGGPFPMLVKSTDDKQIPDILLYLDLVQSGKFYEYMQELTKRSQSQDKSKLSRKEIKEMCMTVFFANPNDQNKYFKLQRDSFSSLFPTVYNIFNIIKSRQYNTLAILLQSIESELVLNKICTRITNERPDLPIFTIHDSICTTIGNEGYIEAIMNEELYNAVGMKPHFKKEYWVNNIIS</sequence>
<dbReference type="EMBL" id="CP025096">
    <property type="protein sequence ID" value="AUD00877.1"/>
    <property type="molecule type" value="Genomic_DNA"/>
</dbReference>
<reference evidence="1 2" key="1">
    <citation type="submission" date="2017-11" db="EMBL/GenBank/DDBJ databases">
        <title>Taxonomic description and genome sequences of Spirosoma HA7 sp. nov., isolated from pollen microhabitat of Corylus avellana.</title>
        <authorList>
            <person name="Ambika Manirajan B."/>
            <person name="Suarez C."/>
            <person name="Ratering S."/>
            <person name="Geissler-Plaum R."/>
            <person name="Cardinale M."/>
            <person name="Sylvia S."/>
        </authorList>
    </citation>
    <scope>NUCLEOTIDE SEQUENCE [LARGE SCALE GENOMIC DNA]</scope>
    <source>
        <strain evidence="1 2">HA7</strain>
    </source>
</reference>
<dbReference type="KEGG" id="spir:CWM47_03030"/>